<organism evidence="4 5">
    <name type="scientific">Extensimonas vulgaris</name>
    <dbReference type="NCBI Taxonomy" id="1031594"/>
    <lineage>
        <taxon>Bacteria</taxon>
        <taxon>Pseudomonadati</taxon>
        <taxon>Pseudomonadota</taxon>
        <taxon>Betaproteobacteria</taxon>
        <taxon>Burkholderiales</taxon>
        <taxon>Comamonadaceae</taxon>
        <taxon>Extensimonas</taxon>
    </lineage>
</organism>
<dbReference type="InterPro" id="IPR036397">
    <property type="entry name" value="RNaseH_sf"/>
</dbReference>
<dbReference type="SUPFAM" id="SSF53098">
    <property type="entry name" value="Ribonuclease H-like"/>
    <property type="match status" value="1"/>
</dbReference>
<proteinExistence type="predicted"/>
<comment type="function">
    <text evidence="1">DNA polymerase III is a complex, multichain enzyme responsible for most of the replicative synthesis in bacteria. The epsilon subunit contain the editing function and is a proofreading 3'-5' exonuclease.</text>
</comment>
<name>A0A369ARD1_9BURK</name>
<comment type="subunit">
    <text evidence="2">DNA polymerase III contains a core (composed of alpha, epsilon and theta chains) that associates with a tau subunit. This core dimerizes to form the POLIII' complex. PolIII' associates with the gamma complex (composed of gamma, delta, delta', psi and chi chains) and with the beta chain to form the complete DNA polymerase III complex.</text>
</comment>
<dbReference type="AlphaFoldDB" id="A0A369ARD1"/>
<evidence type="ECO:0000313" key="4">
    <source>
        <dbReference type="EMBL" id="RCX10796.1"/>
    </source>
</evidence>
<accession>A0A369ARD1</accession>
<dbReference type="FunFam" id="3.30.420.10:FF:000045">
    <property type="entry name" value="3'-5' exonuclease DinG"/>
    <property type="match status" value="1"/>
</dbReference>
<dbReference type="PANTHER" id="PTHR30231:SF37">
    <property type="entry name" value="EXODEOXYRIBONUCLEASE 10"/>
    <property type="match status" value="1"/>
</dbReference>
<dbReference type="Proteomes" id="UP000252174">
    <property type="component" value="Unassembled WGS sequence"/>
</dbReference>
<dbReference type="InterPro" id="IPR013520">
    <property type="entry name" value="Ribonucl_H"/>
</dbReference>
<comment type="caution">
    <text evidence="4">The sequence shown here is derived from an EMBL/GenBank/DDBJ whole genome shotgun (WGS) entry which is preliminary data.</text>
</comment>
<dbReference type="InterPro" id="IPR012337">
    <property type="entry name" value="RNaseH-like_sf"/>
</dbReference>
<dbReference type="Pfam" id="PF00929">
    <property type="entry name" value="RNase_T"/>
    <property type="match status" value="1"/>
</dbReference>
<evidence type="ECO:0000256" key="2">
    <source>
        <dbReference type="ARBA" id="ARBA00026073"/>
    </source>
</evidence>
<feature type="domain" description="Exonuclease" evidence="3">
    <location>
        <begin position="4"/>
        <end position="171"/>
    </location>
</feature>
<evidence type="ECO:0000256" key="1">
    <source>
        <dbReference type="ARBA" id="ARBA00025483"/>
    </source>
</evidence>
<dbReference type="PANTHER" id="PTHR30231">
    <property type="entry name" value="DNA POLYMERASE III SUBUNIT EPSILON"/>
    <property type="match status" value="1"/>
</dbReference>
<gene>
    <name evidence="4" type="ORF">DFR45_102198</name>
</gene>
<dbReference type="EMBL" id="QPJU01000002">
    <property type="protein sequence ID" value="RCX10796.1"/>
    <property type="molecule type" value="Genomic_DNA"/>
</dbReference>
<dbReference type="GO" id="GO:0005829">
    <property type="term" value="C:cytosol"/>
    <property type="evidence" value="ECO:0007669"/>
    <property type="project" value="TreeGrafter"/>
</dbReference>
<dbReference type="GO" id="GO:0045004">
    <property type="term" value="P:DNA replication proofreading"/>
    <property type="evidence" value="ECO:0007669"/>
    <property type="project" value="TreeGrafter"/>
</dbReference>
<dbReference type="SMART" id="SM00479">
    <property type="entry name" value="EXOIII"/>
    <property type="match status" value="1"/>
</dbReference>
<dbReference type="GO" id="GO:0008408">
    <property type="term" value="F:3'-5' exonuclease activity"/>
    <property type="evidence" value="ECO:0007669"/>
    <property type="project" value="TreeGrafter"/>
</dbReference>
<dbReference type="OrthoDB" id="9803913at2"/>
<dbReference type="CDD" id="cd06127">
    <property type="entry name" value="DEDDh"/>
    <property type="match status" value="1"/>
</dbReference>
<reference evidence="4 5" key="1">
    <citation type="submission" date="2018-07" db="EMBL/GenBank/DDBJ databases">
        <title>Genomic Encyclopedia of Type Strains, Phase IV (KMG-IV): sequencing the most valuable type-strain genomes for metagenomic binning, comparative biology and taxonomic classification.</title>
        <authorList>
            <person name="Goeker M."/>
        </authorList>
    </citation>
    <scope>NUCLEOTIDE SEQUENCE [LARGE SCALE GENOMIC DNA]</scope>
    <source>
        <strain evidence="4 5">DSM 100911</strain>
    </source>
</reference>
<evidence type="ECO:0000313" key="5">
    <source>
        <dbReference type="Proteomes" id="UP000252174"/>
    </source>
</evidence>
<dbReference type="Gene3D" id="3.30.420.10">
    <property type="entry name" value="Ribonuclease H-like superfamily/Ribonuclease H"/>
    <property type="match status" value="1"/>
</dbReference>
<evidence type="ECO:0000259" key="3">
    <source>
        <dbReference type="SMART" id="SM00479"/>
    </source>
</evidence>
<dbReference type="RefSeq" id="WP_114482383.1">
    <property type="nucleotide sequence ID" value="NZ_QPJU01000002.1"/>
</dbReference>
<protein>
    <submittedName>
        <fullName evidence="4">DNA polymerase-3 subunit epsilon</fullName>
    </submittedName>
</protein>
<dbReference type="GO" id="GO:0003676">
    <property type="term" value="F:nucleic acid binding"/>
    <property type="evidence" value="ECO:0007669"/>
    <property type="project" value="InterPro"/>
</dbReference>
<sequence length="226" mass="24255">MPHRIAVIDFETTGMAPGDGARATEVGVVLLEGGRVVERFQSLMRTGAWVSPFITRLTGITQTMVDAAPPAAEVMREAARLVQGVPMVAHNAAFDRKFWQHELALAGLAAPQPFVCTVLLARRLYPQAGSHSLGHLATHLQLPATGRAHRALADAEMAAALLTRMQHDLRAHWGVAQPDFGMLQQLQRLARPAVPRWLARQAAGDSADAGADEAADTAAKIGKIRT</sequence>
<keyword evidence="5" id="KW-1185">Reference proteome</keyword>